<gene>
    <name evidence="1" type="ORF">GCM10023322_15320</name>
</gene>
<protein>
    <submittedName>
        <fullName evidence="1">Uncharacterized protein</fullName>
    </submittedName>
</protein>
<dbReference type="EMBL" id="BAABJQ010000004">
    <property type="protein sequence ID" value="GAA5181217.1"/>
    <property type="molecule type" value="Genomic_DNA"/>
</dbReference>
<dbReference type="RefSeq" id="WP_345627419.1">
    <property type="nucleotide sequence ID" value="NZ_BAABJQ010000004.1"/>
</dbReference>
<accession>A0ABP9RMD7</accession>
<evidence type="ECO:0000313" key="2">
    <source>
        <dbReference type="Proteomes" id="UP001501570"/>
    </source>
</evidence>
<proteinExistence type="predicted"/>
<organism evidence="1 2">
    <name type="scientific">Rugosimonospora acidiphila</name>
    <dbReference type="NCBI Taxonomy" id="556531"/>
    <lineage>
        <taxon>Bacteria</taxon>
        <taxon>Bacillati</taxon>
        <taxon>Actinomycetota</taxon>
        <taxon>Actinomycetes</taxon>
        <taxon>Micromonosporales</taxon>
        <taxon>Micromonosporaceae</taxon>
        <taxon>Rugosimonospora</taxon>
    </lineage>
</organism>
<name>A0ABP9RMD7_9ACTN</name>
<evidence type="ECO:0000313" key="1">
    <source>
        <dbReference type="EMBL" id="GAA5181217.1"/>
    </source>
</evidence>
<sequence length="127" mass="14581">MSQRDWENLTHIERCFFINAIEHDILPGVFGDLEEFERRLPLDDLAGILLPLIDRGWIEARRYARWITEDGLEGLIPGDVVPRAELPQVLADPANWEYPDDQSWIGTLTLVCTEAGLAISRRSPEQR</sequence>
<comment type="caution">
    <text evidence="1">The sequence shown here is derived from an EMBL/GenBank/DDBJ whole genome shotgun (WGS) entry which is preliminary data.</text>
</comment>
<keyword evidence="2" id="KW-1185">Reference proteome</keyword>
<dbReference type="Proteomes" id="UP001501570">
    <property type="component" value="Unassembled WGS sequence"/>
</dbReference>
<reference evidence="2" key="1">
    <citation type="journal article" date="2019" name="Int. J. Syst. Evol. Microbiol.">
        <title>The Global Catalogue of Microorganisms (GCM) 10K type strain sequencing project: providing services to taxonomists for standard genome sequencing and annotation.</title>
        <authorList>
            <consortium name="The Broad Institute Genomics Platform"/>
            <consortium name="The Broad Institute Genome Sequencing Center for Infectious Disease"/>
            <person name="Wu L."/>
            <person name="Ma J."/>
        </authorList>
    </citation>
    <scope>NUCLEOTIDE SEQUENCE [LARGE SCALE GENOMIC DNA]</scope>
    <source>
        <strain evidence="2">JCM 18304</strain>
    </source>
</reference>